<comment type="caution">
    <text evidence="1">The sequence shown here is derived from an EMBL/GenBank/DDBJ whole genome shotgun (WGS) entry which is preliminary data.</text>
</comment>
<protein>
    <submittedName>
        <fullName evidence="1">Uncharacterized protein</fullName>
    </submittedName>
</protein>
<dbReference type="AlphaFoldDB" id="A0AAN7R468"/>
<gene>
    <name evidence="1" type="ORF">SAY86_032132</name>
</gene>
<sequence>MASQFIQNYVESSLAEQVKWLPLLLEAPDPCPLPLLRALLTANYSDRVTDKTSRLMQAGLALNKVRFPFLRGDKMMPDRKFKDDSSDSDITCAFDISGIDPMNLSIRTSEGTALGTLVDTFPKAQPLRCPPVPKMTVANTFKEFQGFLAVGKSLEANRLSGDPKNREKENP</sequence>
<accession>A0AAN7R468</accession>
<organism evidence="1 2">
    <name type="scientific">Trapa natans</name>
    <name type="common">Water chestnut</name>
    <dbReference type="NCBI Taxonomy" id="22666"/>
    <lineage>
        <taxon>Eukaryota</taxon>
        <taxon>Viridiplantae</taxon>
        <taxon>Streptophyta</taxon>
        <taxon>Embryophyta</taxon>
        <taxon>Tracheophyta</taxon>
        <taxon>Spermatophyta</taxon>
        <taxon>Magnoliopsida</taxon>
        <taxon>eudicotyledons</taxon>
        <taxon>Gunneridae</taxon>
        <taxon>Pentapetalae</taxon>
        <taxon>rosids</taxon>
        <taxon>malvids</taxon>
        <taxon>Myrtales</taxon>
        <taxon>Lythraceae</taxon>
        <taxon>Trapa</taxon>
    </lineage>
</organism>
<evidence type="ECO:0000313" key="1">
    <source>
        <dbReference type="EMBL" id="KAK4791719.1"/>
    </source>
</evidence>
<dbReference type="Proteomes" id="UP001346149">
    <property type="component" value="Unassembled WGS sequence"/>
</dbReference>
<dbReference type="EMBL" id="JAXQNO010000009">
    <property type="protein sequence ID" value="KAK4791719.1"/>
    <property type="molecule type" value="Genomic_DNA"/>
</dbReference>
<evidence type="ECO:0000313" key="2">
    <source>
        <dbReference type="Proteomes" id="UP001346149"/>
    </source>
</evidence>
<proteinExistence type="predicted"/>
<name>A0AAN7R468_TRANT</name>
<keyword evidence="2" id="KW-1185">Reference proteome</keyword>
<reference evidence="1 2" key="1">
    <citation type="journal article" date="2023" name="Hortic Res">
        <title>Pangenome of water caltrop reveals structural variations and asymmetric subgenome divergence after allopolyploidization.</title>
        <authorList>
            <person name="Zhang X."/>
            <person name="Chen Y."/>
            <person name="Wang L."/>
            <person name="Yuan Y."/>
            <person name="Fang M."/>
            <person name="Shi L."/>
            <person name="Lu R."/>
            <person name="Comes H.P."/>
            <person name="Ma Y."/>
            <person name="Chen Y."/>
            <person name="Huang G."/>
            <person name="Zhou Y."/>
            <person name="Zheng Z."/>
            <person name="Qiu Y."/>
        </authorList>
    </citation>
    <scope>NUCLEOTIDE SEQUENCE [LARGE SCALE GENOMIC DNA]</scope>
    <source>
        <strain evidence="1">F231</strain>
    </source>
</reference>